<dbReference type="InterPro" id="IPR017930">
    <property type="entry name" value="Myb_dom"/>
</dbReference>
<dbReference type="Pfam" id="PF00249">
    <property type="entry name" value="Myb_DNA-binding"/>
    <property type="match status" value="2"/>
</dbReference>
<feature type="domain" description="HTH myb-type" evidence="9">
    <location>
        <begin position="67"/>
        <end position="121"/>
    </location>
</feature>
<evidence type="ECO:0000259" key="9">
    <source>
        <dbReference type="PROSITE" id="PS51294"/>
    </source>
</evidence>
<protein>
    <submittedName>
        <fullName evidence="10">R2R3-MYB transcription factor MYB4</fullName>
    </submittedName>
</protein>
<dbReference type="FunFam" id="1.10.10.60:FF:000140">
    <property type="entry name" value="Myb transcription factor"/>
    <property type="match status" value="1"/>
</dbReference>
<dbReference type="InterPro" id="IPR051953">
    <property type="entry name" value="Plant_SW-associated_TFs"/>
</dbReference>
<accession>A5JYE8</accession>
<proteinExistence type="evidence at transcript level"/>
<feature type="domain" description="Myb-like" evidence="8">
    <location>
        <begin position="67"/>
        <end position="117"/>
    </location>
</feature>
<feature type="domain" description="Myb-like" evidence="8">
    <location>
        <begin position="14"/>
        <end position="66"/>
    </location>
</feature>
<keyword evidence="6" id="KW-0804">Transcription</keyword>
<evidence type="ECO:0000256" key="4">
    <source>
        <dbReference type="ARBA" id="ARBA00023125"/>
    </source>
</evidence>
<dbReference type="PANTHER" id="PTHR47997:SF44">
    <property type="entry name" value="TRANSCRIPTION FACTOR MYB46"/>
    <property type="match status" value="1"/>
</dbReference>
<dbReference type="Gene3D" id="1.10.10.60">
    <property type="entry name" value="Homeodomain-like"/>
    <property type="match status" value="2"/>
</dbReference>
<keyword evidence="5" id="KW-0010">Activator</keyword>
<dbReference type="InterPro" id="IPR009057">
    <property type="entry name" value="Homeodomain-like_sf"/>
</dbReference>
<dbReference type="InterPro" id="IPR001005">
    <property type="entry name" value="SANT/Myb"/>
</dbReference>
<keyword evidence="3" id="KW-0805">Transcription regulation</keyword>
<dbReference type="PROSITE" id="PS51294">
    <property type="entry name" value="HTH_MYB"/>
    <property type="match status" value="2"/>
</dbReference>
<keyword evidence="4" id="KW-0238">DNA-binding</keyword>
<evidence type="ECO:0000256" key="7">
    <source>
        <dbReference type="ARBA" id="ARBA00023242"/>
    </source>
</evidence>
<dbReference type="GO" id="GO:0045893">
    <property type="term" value="P:positive regulation of DNA-templated transcription"/>
    <property type="evidence" value="ECO:0007669"/>
    <property type="project" value="UniProtKB-ARBA"/>
</dbReference>
<sequence>MSCTTGGLPSPISKPKLRKGLWSPEEDDKLINYMMKNGQGCWSDVAKQAGLQRCGKSCRLRWINYLRPDLKRGAFSPQEEQLIIHLHSILGNRWSQIAARLPGRTDNEIKNFWNSCIKKKLKHLSASNNNSKSICASNRTNTMNSSMTPFSESSAQPLEVMPTRYQPPNAFNHEVPTAENQFCIPDVLALRHEQVQNQNQFSIDQDSATNNLISQLWNSNSISLSTHESFSHAFMSPSLQAQGHAIKTPIKPCDQISWSTPLTREAAGSHDCNYSLGCSIPALVESESLKDKFKNDAGDQINENEIIYSSTASSVITAWSTNSYSDAEYCTVDP</sequence>
<dbReference type="SUPFAM" id="SSF46689">
    <property type="entry name" value="Homeodomain-like"/>
    <property type="match status" value="1"/>
</dbReference>
<dbReference type="SMR" id="A5JYE8"/>
<organism evidence="10">
    <name type="scientific">Picea glauca</name>
    <name type="common">White spruce</name>
    <name type="synonym">Pinus glauca</name>
    <dbReference type="NCBI Taxonomy" id="3330"/>
    <lineage>
        <taxon>Eukaryota</taxon>
        <taxon>Viridiplantae</taxon>
        <taxon>Streptophyta</taxon>
        <taxon>Embryophyta</taxon>
        <taxon>Tracheophyta</taxon>
        <taxon>Spermatophyta</taxon>
        <taxon>Pinopsida</taxon>
        <taxon>Pinidae</taxon>
        <taxon>Conifers I</taxon>
        <taxon>Pinales</taxon>
        <taxon>Pinaceae</taxon>
        <taxon>Picea</taxon>
    </lineage>
</organism>
<name>A5JYE8_PICGL</name>
<keyword evidence="7" id="KW-0539">Nucleus</keyword>
<evidence type="ECO:0000313" key="10">
    <source>
        <dbReference type="EMBL" id="ABQ51220.1"/>
    </source>
</evidence>
<dbReference type="AlphaFoldDB" id="A5JYE8"/>
<comment type="subcellular location">
    <subcellularLocation>
        <location evidence="1">Nucleus</location>
    </subcellularLocation>
</comment>
<dbReference type="CDD" id="cd00167">
    <property type="entry name" value="SANT"/>
    <property type="match status" value="2"/>
</dbReference>
<feature type="domain" description="HTH myb-type" evidence="9">
    <location>
        <begin position="14"/>
        <end position="66"/>
    </location>
</feature>
<keyword evidence="2" id="KW-0677">Repeat</keyword>
<dbReference type="FunFam" id="1.10.10.60:FF:000077">
    <property type="entry name" value="MYB transcription factor"/>
    <property type="match status" value="1"/>
</dbReference>
<dbReference type="GO" id="GO:0003677">
    <property type="term" value="F:DNA binding"/>
    <property type="evidence" value="ECO:0007669"/>
    <property type="project" value="UniProtKB-KW"/>
</dbReference>
<evidence type="ECO:0000256" key="3">
    <source>
        <dbReference type="ARBA" id="ARBA00023015"/>
    </source>
</evidence>
<dbReference type="EMBL" id="EF601067">
    <property type="protein sequence ID" value="ABQ51220.1"/>
    <property type="molecule type" value="mRNA"/>
</dbReference>
<evidence type="ECO:0000256" key="6">
    <source>
        <dbReference type="ARBA" id="ARBA00023163"/>
    </source>
</evidence>
<evidence type="ECO:0000256" key="1">
    <source>
        <dbReference type="ARBA" id="ARBA00004123"/>
    </source>
</evidence>
<evidence type="ECO:0000256" key="5">
    <source>
        <dbReference type="ARBA" id="ARBA00023159"/>
    </source>
</evidence>
<evidence type="ECO:0000256" key="2">
    <source>
        <dbReference type="ARBA" id="ARBA00022737"/>
    </source>
</evidence>
<evidence type="ECO:0000259" key="8">
    <source>
        <dbReference type="PROSITE" id="PS50090"/>
    </source>
</evidence>
<dbReference type="PANTHER" id="PTHR47997">
    <property type="entry name" value="MYB DOMAIN PROTEIN 55"/>
    <property type="match status" value="1"/>
</dbReference>
<dbReference type="SMART" id="SM00717">
    <property type="entry name" value="SANT"/>
    <property type="match status" value="2"/>
</dbReference>
<dbReference type="GO" id="GO:0005634">
    <property type="term" value="C:nucleus"/>
    <property type="evidence" value="ECO:0007669"/>
    <property type="project" value="UniProtKB-SubCell"/>
</dbReference>
<reference evidence="10" key="1">
    <citation type="journal article" date="2007" name="BMC Plant Biol.">
        <title>Conifer R2R3-MYB transcription factors: sequence analyses and gene expression in wood-forming tissues of white spruce (Picea glauca).</title>
        <authorList>
            <person name="Bedon F."/>
            <person name="Grima-Pettenati J."/>
            <person name="Mackay J."/>
        </authorList>
    </citation>
    <scope>NUCLEOTIDE SEQUENCE</scope>
</reference>
<dbReference type="PROSITE" id="PS50090">
    <property type="entry name" value="MYB_LIKE"/>
    <property type="match status" value="2"/>
</dbReference>